<feature type="domain" description="DUF4253" evidence="1">
    <location>
        <begin position="170"/>
        <end position="278"/>
    </location>
</feature>
<name>A0ABN3V788_9PSEU</name>
<proteinExistence type="predicted"/>
<protein>
    <submittedName>
        <fullName evidence="2">DUF4253 domain-containing protein</fullName>
    </submittedName>
</protein>
<evidence type="ECO:0000313" key="2">
    <source>
        <dbReference type="EMBL" id="GAA2780421.1"/>
    </source>
</evidence>
<dbReference type="Proteomes" id="UP001500979">
    <property type="component" value="Unassembled WGS sequence"/>
</dbReference>
<accession>A0ABN3V788</accession>
<evidence type="ECO:0000313" key="3">
    <source>
        <dbReference type="Proteomes" id="UP001500979"/>
    </source>
</evidence>
<dbReference type="EMBL" id="BAAAUX010000006">
    <property type="protein sequence ID" value="GAA2780421.1"/>
    <property type="molecule type" value="Genomic_DNA"/>
</dbReference>
<evidence type="ECO:0000259" key="1">
    <source>
        <dbReference type="Pfam" id="PF14062"/>
    </source>
</evidence>
<dbReference type="RefSeq" id="WP_344678477.1">
    <property type="nucleotide sequence ID" value="NZ_BAAAUX010000006.1"/>
</dbReference>
<sequence length="278" mass="30328">MLREDWHAGSAADLPAVFGIGGALSVPLPPGEILTDQSPGQDEPAPLCWISTEPPSPHLLAALRTDHERTGLWPLLLCDSNEVYGDRCTVGIVPPEPAEHIERWHAADVMARIWDGLVQAEDDLGPAYELEVLEPFGYDCPGPAPSGNLLADPDILANQQVPRFVDDETRLALVPVPRGADVLATLGWSGAANHVSRTAGLAAMARSWEERFGVRLLRLGPDRLDLSVAAPPQEHDHATAVAAEHWAFCPDRILQESGSIAAYAREIRGRRTWSFWWD</sequence>
<dbReference type="Pfam" id="PF14062">
    <property type="entry name" value="DUF4253"/>
    <property type="match status" value="1"/>
</dbReference>
<keyword evidence="3" id="KW-1185">Reference proteome</keyword>
<organism evidence="2 3">
    <name type="scientific">Saccharopolyspora taberi</name>
    <dbReference type="NCBI Taxonomy" id="60895"/>
    <lineage>
        <taxon>Bacteria</taxon>
        <taxon>Bacillati</taxon>
        <taxon>Actinomycetota</taxon>
        <taxon>Actinomycetes</taxon>
        <taxon>Pseudonocardiales</taxon>
        <taxon>Pseudonocardiaceae</taxon>
        <taxon>Saccharopolyspora</taxon>
    </lineage>
</organism>
<reference evidence="2 3" key="1">
    <citation type="journal article" date="2019" name="Int. J. Syst. Evol. Microbiol.">
        <title>The Global Catalogue of Microorganisms (GCM) 10K type strain sequencing project: providing services to taxonomists for standard genome sequencing and annotation.</title>
        <authorList>
            <consortium name="The Broad Institute Genomics Platform"/>
            <consortium name="The Broad Institute Genome Sequencing Center for Infectious Disease"/>
            <person name="Wu L."/>
            <person name="Ma J."/>
        </authorList>
    </citation>
    <scope>NUCLEOTIDE SEQUENCE [LARGE SCALE GENOMIC DNA]</scope>
    <source>
        <strain evidence="2 3">JCM 9383</strain>
    </source>
</reference>
<dbReference type="InterPro" id="IPR025349">
    <property type="entry name" value="DUF4253"/>
</dbReference>
<gene>
    <name evidence="2" type="ORF">GCM10010470_12730</name>
</gene>
<comment type="caution">
    <text evidence="2">The sequence shown here is derived from an EMBL/GenBank/DDBJ whole genome shotgun (WGS) entry which is preliminary data.</text>
</comment>